<evidence type="ECO:0000259" key="7">
    <source>
        <dbReference type="PROSITE" id="PS51767"/>
    </source>
</evidence>
<dbReference type="InterPro" id="IPR034161">
    <property type="entry name" value="Pepsin-like_plant"/>
</dbReference>
<keyword evidence="5" id="KW-0325">Glycoprotein</keyword>
<proteinExistence type="inferred from homology"/>
<keyword evidence="9" id="KW-1185">Reference proteome</keyword>
<dbReference type="InterPro" id="IPR032861">
    <property type="entry name" value="TAXi_N"/>
</dbReference>
<dbReference type="OrthoDB" id="2747330at2759"/>
<dbReference type="Pfam" id="PF14543">
    <property type="entry name" value="TAXi_N"/>
    <property type="match status" value="1"/>
</dbReference>
<dbReference type="EMBL" id="JABCRI010000007">
    <property type="protein sequence ID" value="KAF8403570.1"/>
    <property type="molecule type" value="Genomic_DNA"/>
</dbReference>
<dbReference type="InterPro" id="IPR021109">
    <property type="entry name" value="Peptidase_aspartic_dom_sf"/>
</dbReference>
<dbReference type="AlphaFoldDB" id="A0A834ZDA7"/>
<evidence type="ECO:0000256" key="3">
    <source>
        <dbReference type="ARBA" id="ARBA00022750"/>
    </source>
</evidence>
<dbReference type="OMA" id="CINCYAQ"/>
<dbReference type="CDD" id="cd05476">
    <property type="entry name" value="pepsin_A_like_plant"/>
    <property type="match status" value="1"/>
</dbReference>
<dbReference type="GO" id="GO:0006508">
    <property type="term" value="P:proteolysis"/>
    <property type="evidence" value="ECO:0007669"/>
    <property type="project" value="UniProtKB-KW"/>
</dbReference>
<dbReference type="SUPFAM" id="SSF50630">
    <property type="entry name" value="Acid proteases"/>
    <property type="match status" value="1"/>
</dbReference>
<keyword evidence="2" id="KW-0645">Protease</keyword>
<dbReference type="PANTHER" id="PTHR47967">
    <property type="entry name" value="OS07G0603500 PROTEIN-RELATED"/>
    <property type="match status" value="1"/>
</dbReference>
<dbReference type="InterPro" id="IPR051708">
    <property type="entry name" value="Plant_Aspart_Prot_A1"/>
</dbReference>
<evidence type="ECO:0000256" key="6">
    <source>
        <dbReference type="SAM" id="SignalP"/>
    </source>
</evidence>
<dbReference type="GO" id="GO:0005576">
    <property type="term" value="C:extracellular region"/>
    <property type="evidence" value="ECO:0007669"/>
    <property type="project" value="TreeGrafter"/>
</dbReference>
<gene>
    <name evidence="8" type="ORF">HHK36_011674</name>
</gene>
<comment type="caution">
    <text evidence="8">The sequence shown here is derived from an EMBL/GenBank/DDBJ whole genome shotgun (WGS) entry which is preliminary data.</text>
</comment>
<keyword evidence="3" id="KW-0064">Aspartyl protease</keyword>
<dbReference type="PANTHER" id="PTHR47967:SF14">
    <property type="entry name" value="EUKARYOTIC ASPARTYL PROTEASE FAMILY PROTEIN"/>
    <property type="match status" value="1"/>
</dbReference>
<protein>
    <recommendedName>
        <fullName evidence="7">Peptidase A1 domain-containing protein</fullName>
    </recommendedName>
</protein>
<accession>A0A834ZDA7</accession>
<reference evidence="8 9" key="1">
    <citation type="submission" date="2020-04" db="EMBL/GenBank/DDBJ databases">
        <title>Plant Genome Project.</title>
        <authorList>
            <person name="Zhang R.-G."/>
        </authorList>
    </citation>
    <scope>NUCLEOTIDE SEQUENCE [LARGE SCALE GENOMIC DNA]</scope>
    <source>
        <strain evidence="8">YNK0</strain>
        <tissue evidence="8">Leaf</tissue>
    </source>
</reference>
<dbReference type="InterPro" id="IPR032799">
    <property type="entry name" value="TAXi_C"/>
</dbReference>
<comment type="similarity">
    <text evidence="1">Belongs to the peptidase A1 family.</text>
</comment>
<evidence type="ECO:0000256" key="1">
    <source>
        <dbReference type="ARBA" id="ARBA00007447"/>
    </source>
</evidence>
<dbReference type="Proteomes" id="UP000655225">
    <property type="component" value="Unassembled WGS sequence"/>
</dbReference>
<name>A0A834ZDA7_TETSI</name>
<feature type="signal peptide" evidence="6">
    <location>
        <begin position="1"/>
        <end position="32"/>
    </location>
</feature>
<sequence length="432" mass="47547">MAAIPAVHSLCIWLSFTTFLILSCTTTTTTKAKLPRFVLELIHRDSPLSPFYNPNITIYDRNKWALQSSISRHAYLSAHLLNESSNVLRGEVWPDGNGAEFLAKFSIGTPPIEIYTIIDTGSTLLWTQCKPCLQCYWQPGPILDLTKSSTFANTPCNSSYCEYVPMNGCEETPNRCTYMETYADGSYTNGSLASDILTLRSSEGNVTTISNVIFGCGTKNRNTHPGHDTGILGLSDSGYSLISEISSFTQPKFSSCFGNTSNIYAKGHFVLGDGAFIDGYTTPLTIGSNGFYYLTLLGISFGSIKLDIKPGTFDLKPDERGGVIIDSGSKYTLLALDGYAKLRLALYEQLPGDLVLERWSIFVQATEDVFCAAFLPVSPDTFSIIGNLAQQFYNVGYDLVNKEVSFEIIECSVFWIFVAQNLILSWLISKSG</sequence>
<keyword evidence="6" id="KW-0732">Signal</keyword>
<evidence type="ECO:0000313" key="8">
    <source>
        <dbReference type="EMBL" id="KAF8403570.1"/>
    </source>
</evidence>
<evidence type="ECO:0000256" key="2">
    <source>
        <dbReference type="ARBA" id="ARBA00022670"/>
    </source>
</evidence>
<dbReference type="InterPro" id="IPR033121">
    <property type="entry name" value="PEPTIDASE_A1"/>
</dbReference>
<evidence type="ECO:0000256" key="5">
    <source>
        <dbReference type="ARBA" id="ARBA00023180"/>
    </source>
</evidence>
<evidence type="ECO:0000313" key="9">
    <source>
        <dbReference type="Proteomes" id="UP000655225"/>
    </source>
</evidence>
<feature type="domain" description="Peptidase A1" evidence="7">
    <location>
        <begin position="101"/>
        <end position="432"/>
    </location>
</feature>
<dbReference type="GO" id="GO:0004190">
    <property type="term" value="F:aspartic-type endopeptidase activity"/>
    <property type="evidence" value="ECO:0007669"/>
    <property type="project" value="UniProtKB-KW"/>
</dbReference>
<dbReference type="Gene3D" id="2.40.70.10">
    <property type="entry name" value="Acid Proteases"/>
    <property type="match status" value="3"/>
</dbReference>
<dbReference type="Pfam" id="PF14541">
    <property type="entry name" value="TAXi_C"/>
    <property type="match status" value="2"/>
</dbReference>
<dbReference type="PROSITE" id="PS51767">
    <property type="entry name" value="PEPTIDASE_A1"/>
    <property type="match status" value="1"/>
</dbReference>
<keyword evidence="4" id="KW-0378">Hydrolase</keyword>
<feature type="chain" id="PRO_5033016606" description="Peptidase A1 domain-containing protein" evidence="6">
    <location>
        <begin position="33"/>
        <end position="432"/>
    </location>
</feature>
<evidence type="ECO:0000256" key="4">
    <source>
        <dbReference type="ARBA" id="ARBA00022801"/>
    </source>
</evidence>
<organism evidence="8 9">
    <name type="scientific">Tetracentron sinense</name>
    <name type="common">Spur-leaf</name>
    <dbReference type="NCBI Taxonomy" id="13715"/>
    <lineage>
        <taxon>Eukaryota</taxon>
        <taxon>Viridiplantae</taxon>
        <taxon>Streptophyta</taxon>
        <taxon>Embryophyta</taxon>
        <taxon>Tracheophyta</taxon>
        <taxon>Spermatophyta</taxon>
        <taxon>Magnoliopsida</taxon>
        <taxon>Trochodendrales</taxon>
        <taxon>Trochodendraceae</taxon>
        <taxon>Tetracentron</taxon>
    </lineage>
</organism>